<dbReference type="GO" id="GO:0005975">
    <property type="term" value="P:carbohydrate metabolic process"/>
    <property type="evidence" value="ECO:0007669"/>
    <property type="project" value="InterPro"/>
</dbReference>
<keyword evidence="2 4" id="KW-0378">Hydrolase</keyword>
<keyword evidence="7" id="KW-1185">Reference proteome</keyword>
<dbReference type="PANTHER" id="PTHR31339">
    <property type="entry name" value="PECTIN LYASE-RELATED"/>
    <property type="match status" value="1"/>
</dbReference>
<dbReference type="Gene3D" id="2.160.20.10">
    <property type="entry name" value="Single-stranded right-handed beta-helix, Pectin lyase-like"/>
    <property type="match status" value="1"/>
</dbReference>
<protein>
    <submittedName>
        <fullName evidence="6">Glycosyl hydrolases family 28</fullName>
    </submittedName>
</protein>
<accession>A0A1H3VNM2</accession>
<dbReference type="InterPro" id="IPR000743">
    <property type="entry name" value="Glyco_hydro_28"/>
</dbReference>
<organism evidence="6 7">
    <name type="scientific">Arachidicoccus rhizosphaerae</name>
    <dbReference type="NCBI Taxonomy" id="551991"/>
    <lineage>
        <taxon>Bacteria</taxon>
        <taxon>Pseudomonadati</taxon>
        <taxon>Bacteroidota</taxon>
        <taxon>Chitinophagia</taxon>
        <taxon>Chitinophagales</taxon>
        <taxon>Chitinophagaceae</taxon>
        <taxon>Arachidicoccus</taxon>
    </lineage>
</organism>
<dbReference type="SMART" id="SM00710">
    <property type="entry name" value="PbH1"/>
    <property type="match status" value="5"/>
</dbReference>
<dbReference type="GO" id="GO:0004650">
    <property type="term" value="F:polygalacturonase activity"/>
    <property type="evidence" value="ECO:0007669"/>
    <property type="project" value="InterPro"/>
</dbReference>
<dbReference type="EMBL" id="FNQY01000001">
    <property type="protein sequence ID" value="SDZ76407.1"/>
    <property type="molecule type" value="Genomic_DNA"/>
</dbReference>
<dbReference type="InterPro" id="IPR011050">
    <property type="entry name" value="Pectin_lyase_fold/virulence"/>
</dbReference>
<keyword evidence="3 4" id="KW-0326">Glycosidase</keyword>
<dbReference type="AlphaFoldDB" id="A0A1H3VNM2"/>
<dbReference type="Pfam" id="PF00295">
    <property type="entry name" value="Glyco_hydro_28"/>
    <property type="match status" value="1"/>
</dbReference>
<dbReference type="PANTHER" id="PTHR31339:SF9">
    <property type="entry name" value="PLASMIN AND FIBRONECTIN-BINDING PROTEIN A"/>
    <property type="match status" value="1"/>
</dbReference>
<evidence type="ECO:0000313" key="6">
    <source>
        <dbReference type="EMBL" id="SDZ76407.1"/>
    </source>
</evidence>
<gene>
    <name evidence="6" type="ORF">SAMN05192529_101317</name>
</gene>
<name>A0A1H3VNM2_9BACT</name>
<dbReference type="InterPro" id="IPR051801">
    <property type="entry name" value="GH28_Enzymes"/>
</dbReference>
<feature type="signal peptide" evidence="5">
    <location>
        <begin position="1"/>
        <end position="38"/>
    </location>
</feature>
<proteinExistence type="inferred from homology"/>
<keyword evidence="5" id="KW-0732">Signal</keyword>
<evidence type="ECO:0000256" key="5">
    <source>
        <dbReference type="SAM" id="SignalP"/>
    </source>
</evidence>
<dbReference type="SUPFAM" id="SSF51126">
    <property type="entry name" value="Pectin lyase-like"/>
    <property type="match status" value="1"/>
</dbReference>
<dbReference type="InterPro" id="IPR006626">
    <property type="entry name" value="PbH1"/>
</dbReference>
<evidence type="ECO:0000256" key="3">
    <source>
        <dbReference type="ARBA" id="ARBA00023295"/>
    </source>
</evidence>
<evidence type="ECO:0000256" key="1">
    <source>
        <dbReference type="ARBA" id="ARBA00008834"/>
    </source>
</evidence>
<reference evidence="6 7" key="1">
    <citation type="submission" date="2016-10" db="EMBL/GenBank/DDBJ databases">
        <authorList>
            <person name="de Groot N.N."/>
        </authorList>
    </citation>
    <scope>NUCLEOTIDE SEQUENCE [LARGE SCALE GENOMIC DNA]</scope>
    <source>
        <strain evidence="6 7">Vu-144</strain>
    </source>
</reference>
<evidence type="ECO:0000313" key="7">
    <source>
        <dbReference type="Proteomes" id="UP000199041"/>
    </source>
</evidence>
<dbReference type="InterPro" id="IPR012334">
    <property type="entry name" value="Pectin_lyas_fold"/>
</dbReference>
<comment type="similarity">
    <text evidence="1 4">Belongs to the glycosyl hydrolase 28 family.</text>
</comment>
<evidence type="ECO:0000256" key="4">
    <source>
        <dbReference type="RuleBase" id="RU361169"/>
    </source>
</evidence>
<dbReference type="Proteomes" id="UP000199041">
    <property type="component" value="Unassembled WGS sequence"/>
</dbReference>
<sequence length="462" mass="51041">MMRKRKNKKGIFKRAARKLVAFGLMLCAAILVLTPAQAQTGNMGNRFPDGTVIPEWFTQTHVPGLSQLGKSYDVYQNGVKADSSLVQTERIQAVIDKASAAGGGVIVVPKGVVQTGSLFFKPHTKLYIAKGATLKGSDDISNFKVISTRIEGQTVKYFAAIINADHVDGFSLTGGGTVNGNGLRYWKAFWLRRSWNPKCTNMDEQRPRTLFVSNCKDVLIAEISLLNSPFWTSHYYKCENLKILGVHIAAGTNNGFAVRAPSSDGIDLDVCQNVLVKNCYVSVNDDGLCLKGGKGPTADTDPNNGPNKNIIVEDNIFVNCPALTLGSESVFTYNVILRNCTVNGGRVFYLKMRPDTPQQHDYVSVYGIKGSPSTFFEISAWRQFFDLKGHQPPHSSAKHLTIRDCDVDCKTFIHIDSSSQYTLSDFTLADLKIKSPKQQYTKPDFVQNFQSSNITINGQRWP</sequence>
<dbReference type="RefSeq" id="WP_244518660.1">
    <property type="nucleotide sequence ID" value="NZ_FNQY01000001.1"/>
</dbReference>
<feature type="chain" id="PRO_5011553023" evidence="5">
    <location>
        <begin position="39"/>
        <end position="462"/>
    </location>
</feature>
<dbReference type="STRING" id="551991.SAMN05192529_101317"/>
<evidence type="ECO:0000256" key="2">
    <source>
        <dbReference type="ARBA" id="ARBA00022801"/>
    </source>
</evidence>